<protein>
    <submittedName>
        <fullName evidence="1">Uncharacterized protein</fullName>
    </submittedName>
</protein>
<dbReference type="AlphaFoldDB" id="A0A7W8UBW6"/>
<comment type="caution">
    <text evidence="1">The sequence shown here is derived from an EMBL/GenBank/DDBJ whole genome shotgun (WGS) entry which is preliminary data.</text>
</comment>
<name>A0A7W8UBW6_9HYPH</name>
<proteinExistence type="predicted"/>
<evidence type="ECO:0000313" key="1">
    <source>
        <dbReference type="EMBL" id="MBB5535929.1"/>
    </source>
</evidence>
<reference evidence="1 2" key="1">
    <citation type="submission" date="2020-08" db="EMBL/GenBank/DDBJ databases">
        <title>Genomic Encyclopedia of Type Strains, Phase IV (KMG-V): Genome sequencing to study the core and pangenomes of soil and plant-associated prokaryotes.</title>
        <authorList>
            <person name="Whitman W."/>
        </authorList>
    </citation>
    <scope>NUCLEOTIDE SEQUENCE [LARGE SCALE GENOMIC DNA]</scope>
    <source>
        <strain evidence="1 2">SEMIA 4084</strain>
    </source>
</reference>
<dbReference type="EMBL" id="JACHBK010000005">
    <property type="protein sequence ID" value="MBB5535929.1"/>
    <property type="molecule type" value="Genomic_DNA"/>
</dbReference>
<gene>
    <name evidence="1" type="ORF">GGD55_002633</name>
</gene>
<dbReference type="Proteomes" id="UP000585507">
    <property type="component" value="Unassembled WGS sequence"/>
</dbReference>
<evidence type="ECO:0000313" key="2">
    <source>
        <dbReference type="Proteomes" id="UP000585507"/>
    </source>
</evidence>
<keyword evidence="2" id="KW-1185">Reference proteome</keyword>
<organism evidence="1 2">
    <name type="scientific">Rhizobium giardinii</name>
    <dbReference type="NCBI Taxonomy" id="56731"/>
    <lineage>
        <taxon>Bacteria</taxon>
        <taxon>Pseudomonadati</taxon>
        <taxon>Pseudomonadota</taxon>
        <taxon>Alphaproteobacteria</taxon>
        <taxon>Hyphomicrobiales</taxon>
        <taxon>Rhizobiaceae</taxon>
        <taxon>Rhizobium/Agrobacterium group</taxon>
        <taxon>Rhizobium</taxon>
    </lineage>
</organism>
<accession>A0A7W8UBW6</accession>
<sequence length="39" mass="4513">MKCRAAKSCKQSGQVRTLRRYLPERLIDGILRKFNGFTA</sequence>